<dbReference type="EMBL" id="MNYI01000107">
    <property type="protein sequence ID" value="OIP40750.1"/>
    <property type="molecule type" value="Genomic_DNA"/>
</dbReference>
<evidence type="ECO:0000313" key="6">
    <source>
        <dbReference type="Proteomes" id="UP000183085"/>
    </source>
</evidence>
<evidence type="ECO:0000313" key="5">
    <source>
        <dbReference type="EMBL" id="OIP40750.1"/>
    </source>
</evidence>
<dbReference type="EC" id="4.2.1.151" evidence="4"/>
<evidence type="ECO:0000256" key="1">
    <source>
        <dbReference type="ARBA" id="ARBA00004863"/>
    </source>
</evidence>
<comment type="function">
    <text evidence="4">Catalyzes the dehydration of chorismate into 3-[(1-carboxyvinyl)oxy]benzoate, a step in the biosynthesis of menaquinone (MK, vitamin K2).</text>
</comment>
<dbReference type="STRING" id="1817895.AUJ95_04200"/>
<keyword evidence="3 4" id="KW-0456">Lyase</keyword>
<evidence type="ECO:0000256" key="3">
    <source>
        <dbReference type="ARBA" id="ARBA00023239"/>
    </source>
</evidence>
<sequence>MIARLGYLNFINCLPVYYGILDGTVSIDAQIIPGFPNQLNAWLTAGDLDISPISSIEYARHKGKYLLLSDICLNSEGPVKSVILVSKFPMEMLEGKSIALPTTSATSQVLLKILLSHLNVTYKVKEPFIASMLSDSDAALLIGDDALRISKTENLFLYDLAELWQKQTGFPVVFAVWAVRKDYANQYPEKISDIANSLRKSLDYGLANIDKIINEVLPGFPEVDLRDYFSLLRYEFNARAREGLLAYYEHAFKMGLCERCEELVFA</sequence>
<comment type="pathway">
    <text evidence="1 4">Quinol/quinone metabolism; menaquinone biosynthesis.</text>
</comment>
<dbReference type="CDD" id="cd13634">
    <property type="entry name" value="PBP2_Sco4506"/>
    <property type="match status" value="1"/>
</dbReference>
<comment type="caution">
    <text evidence="5">The sequence shown here is derived from an EMBL/GenBank/DDBJ whole genome shotgun (WGS) entry which is preliminary data.</text>
</comment>
<keyword evidence="2 4" id="KW-0474">Menaquinone biosynthesis</keyword>
<comment type="similarity">
    <text evidence="4">Belongs to the MqnA/MqnD family. MqnA subfamily.</text>
</comment>
<dbReference type="Gene3D" id="3.40.190.10">
    <property type="entry name" value="Periplasmic binding protein-like II"/>
    <property type="match status" value="2"/>
</dbReference>
<protein>
    <recommendedName>
        <fullName evidence="4">Chorismate dehydratase</fullName>
        <ecNumber evidence="4">4.2.1.151</ecNumber>
    </recommendedName>
    <alternativeName>
        <fullName evidence="4">Menaquinone biosynthetic enzyme MqnA</fullName>
    </alternativeName>
</protein>
<dbReference type="Proteomes" id="UP000183085">
    <property type="component" value="Unassembled WGS sequence"/>
</dbReference>
<gene>
    <name evidence="4" type="primary">mqnA</name>
    <name evidence="5" type="ORF">AUJ95_04200</name>
</gene>
<dbReference type="GO" id="GO:0009234">
    <property type="term" value="P:menaquinone biosynthetic process"/>
    <property type="evidence" value="ECO:0007669"/>
    <property type="project" value="UniProtKB-UniRule"/>
</dbReference>
<dbReference type="PANTHER" id="PTHR37690:SF1">
    <property type="entry name" value="CHORISMATE DEHYDRATASE"/>
    <property type="match status" value="1"/>
</dbReference>
<dbReference type="UniPathway" id="UPA00079"/>
<dbReference type="SUPFAM" id="SSF53850">
    <property type="entry name" value="Periplasmic binding protein-like II"/>
    <property type="match status" value="1"/>
</dbReference>
<evidence type="ECO:0000256" key="2">
    <source>
        <dbReference type="ARBA" id="ARBA00022428"/>
    </source>
</evidence>
<comment type="catalytic activity">
    <reaction evidence="4">
        <text>chorismate = 3-[(1-carboxyvinyl)-oxy]benzoate + H2O</text>
        <dbReference type="Rhea" id="RHEA:40051"/>
        <dbReference type="ChEBI" id="CHEBI:15377"/>
        <dbReference type="ChEBI" id="CHEBI:29748"/>
        <dbReference type="ChEBI" id="CHEBI:76981"/>
        <dbReference type="EC" id="4.2.1.151"/>
    </reaction>
</comment>
<accession>A0A1J5EBS4</accession>
<dbReference type="PANTHER" id="PTHR37690">
    <property type="entry name" value="CHORISMATE DEHYDRATASE"/>
    <property type="match status" value="1"/>
</dbReference>
<dbReference type="HAMAP" id="MF_00995">
    <property type="entry name" value="MqnA"/>
    <property type="match status" value="1"/>
</dbReference>
<dbReference type="InterPro" id="IPR003773">
    <property type="entry name" value="Menaquinone_biosynth"/>
</dbReference>
<dbReference type="AlphaFoldDB" id="A0A1J5EBS4"/>
<dbReference type="Pfam" id="PF02621">
    <property type="entry name" value="VitK2_biosynth"/>
    <property type="match status" value="1"/>
</dbReference>
<name>A0A1J5EBS4_9BACT</name>
<reference evidence="5 6" key="1">
    <citation type="journal article" date="2016" name="Environ. Microbiol.">
        <title>Genomic resolution of a cold subsurface aquifer community provides metabolic insights for novel microbes adapted to high CO concentrations.</title>
        <authorList>
            <person name="Probst A.J."/>
            <person name="Castelle C.J."/>
            <person name="Singh A."/>
            <person name="Brown C.T."/>
            <person name="Anantharaman K."/>
            <person name="Sharon I."/>
            <person name="Hug L.A."/>
            <person name="Burstein D."/>
            <person name="Emerson J.B."/>
            <person name="Thomas B.C."/>
            <person name="Banfield J.F."/>
        </authorList>
    </citation>
    <scope>NUCLEOTIDE SEQUENCE [LARGE SCALE GENOMIC DNA]</scope>
    <source>
        <strain evidence="5">CG2_30_40_21</strain>
    </source>
</reference>
<evidence type="ECO:0000256" key="4">
    <source>
        <dbReference type="HAMAP-Rule" id="MF_00995"/>
    </source>
</evidence>
<organism evidence="5 6">
    <name type="scientific">Candidatus Desantisbacteria bacterium CG2_30_40_21</name>
    <dbReference type="NCBI Taxonomy" id="1817895"/>
    <lineage>
        <taxon>Bacteria</taxon>
        <taxon>Candidatus Desantisiibacteriota</taxon>
    </lineage>
</organism>
<proteinExistence type="inferred from homology"/>
<dbReference type="InterPro" id="IPR030868">
    <property type="entry name" value="MqnA"/>
</dbReference>
<dbReference type="GO" id="GO:0016836">
    <property type="term" value="F:hydro-lyase activity"/>
    <property type="evidence" value="ECO:0007669"/>
    <property type="project" value="UniProtKB-UniRule"/>
</dbReference>